<dbReference type="CDD" id="cd01644">
    <property type="entry name" value="RT_pepA17"/>
    <property type="match status" value="1"/>
</dbReference>
<keyword evidence="5" id="KW-1185">Reference proteome</keyword>
<dbReference type="InterPro" id="IPR008042">
    <property type="entry name" value="Retrotrans_Pao"/>
</dbReference>
<organism evidence="4 5">
    <name type="scientific">Loxostege sticticalis</name>
    <name type="common">Beet webworm moth</name>
    <dbReference type="NCBI Taxonomy" id="481309"/>
    <lineage>
        <taxon>Eukaryota</taxon>
        <taxon>Metazoa</taxon>
        <taxon>Ecdysozoa</taxon>
        <taxon>Arthropoda</taxon>
        <taxon>Hexapoda</taxon>
        <taxon>Insecta</taxon>
        <taxon>Pterygota</taxon>
        <taxon>Neoptera</taxon>
        <taxon>Endopterygota</taxon>
        <taxon>Lepidoptera</taxon>
        <taxon>Glossata</taxon>
        <taxon>Ditrysia</taxon>
        <taxon>Pyraloidea</taxon>
        <taxon>Crambidae</taxon>
        <taxon>Pyraustinae</taxon>
        <taxon>Loxostege</taxon>
    </lineage>
</organism>
<keyword evidence="1" id="KW-0175">Coiled coil</keyword>
<name>A0ABR3HKI4_LOXSC</name>
<dbReference type="Gene3D" id="3.30.420.10">
    <property type="entry name" value="Ribonuclease H-like superfamily/Ribonuclease H"/>
    <property type="match status" value="1"/>
</dbReference>
<dbReference type="SUPFAM" id="SSF56672">
    <property type="entry name" value="DNA/RNA polymerases"/>
    <property type="match status" value="1"/>
</dbReference>
<dbReference type="Pfam" id="PF18701">
    <property type="entry name" value="DUF5641"/>
    <property type="match status" value="1"/>
</dbReference>
<feature type="compositionally biased region" description="Basic and acidic residues" evidence="2">
    <location>
        <begin position="155"/>
        <end position="167"/>
    </location>
</feature>
<feature type="compositionally biased region" description="Low complexity" evidence="2">
    <location>
        <begin position="1"/>
        <end position="15"/>
    </location>
</feature>
<feature type="coiled-coil region" evidence="1">
    <location>
        <begin position="71"/>
        <end position="116"/>
    </location>
</feature>
<dbReference type="Proteomes" id="UP001549920">
    <property type="component" value="Unassembled WGS sequence"/>
</dbReference>
<dbReference type="InterPro" id="IPR041588">
    <property type="entry name" value="Integrase_H2C2"/>
</dbReference>
<dbReference type="InterPro" id="IPR001584">
    <property type="entry name" value="Integrase_cat-core"/>
</dbReference>
<dbReference type="InterPro" id="IPR012337">
    <property type="entry name" value="RNaseH-like_sf"/>
</dbReference>
<dbReference type="Pfam" id="PF03564">
    <property type="entry name" value="DUF1759"/>
    <property type="match status" value="1"/>
</dbReference>
<feature type="compositionally biased region" description="Polar residues" evidence="2">
    <location>
        <begin position="16"/>
        <end position="35"/>
    </location>
</feature>
<dbReference type="PANTHER" id="PTHR47331">
    <property type="entry name" value="PHD-TYPE DOMAIN-CONTAINING PROTEIN"/>
    <property type="match status" value="1"/>
</dbReference>
<feature type="region of interest" description="Disordered" evidence="2">
    <location>
        <begin position="1"/>
        <end position="39"/>
    </location>
</feature>
<dbReference type="InterPro" id="IPR040676">
    <property type="entry name" value="DUF5641"/>
</dbReference>
<reference evidence="4 5" key="1">
    <citation type="submission" date="2024-06" db="EMBL/GenBank/DDBJ databases">
        <title>A chromosome-level genome assembly of beet webworm, Loxostege sticticalis.</title>
        <authorList>
            <person name="Zhang Y."/>
        </authorList>
    </citation>
    <scope>NUCLEOTIDE SEQUENCE [LARGE SCALE GENOMIC DNA]</scope>
    <source>
        <strain evidence="4">AQ026</strain>
        <tissue evidence="4">Whole body</tissue>
    </source>
</reference>
<evidence type="ECO:0000256" key="1">
    <source>
        <dbReference type="SAM" id="Coils"/>
    </source>
</evidence>
<dbReference type="Pfam" id="PF17921">
    <property type="entry name" value="Integrase_H2C2"/>
    <property type="match status" value="1"/>
</dbReference>
<protein>
    <recommendedName>
        <fullName evidence="3">Integrase catalytic domain-containing protein</fullName>
    </recommendedName>
</protein>
<dbReference type="Pfam" id="PF05380">
    <property type="entry name" value="Peptidase_A17"/>
    <property type="match status" value="1"/>
</dbReference>
<dbReference type="PROSITE" id="PS50994">
    <property type="entry name" value="INTEGRASE"/>
    <property type="match status" value="1"/>
</dbReference>
<sequence>MVVTRSQTRLSRSTSNIPAQLSNANTPTQSSTTANPAPVDANVQVQPSCSHTSSIGSRSSATATLTARKLAVEAEHARELAQLQIAEMEAAMRAKQAEMEAAIRAKEEELKRQTVEANLRAELAAIEAEGSSRGGSSRRSRASIEQWLQSTSSVTKDKLNRGKKSECEVGPNTNRSQCSQDAVVVSSDITVTNPTPLPQHNIRGGDRVTATDIQREDGTVGVTQLVQALQTLTKNTGHDNKILINLPFFDGKSTLDWLMLKRAFQDTSSKFTDAENLARLSQVLKGAARDAVSMLLVMATSPNDVLEALDRRFGRPEQIVLQEVNAVRALPKLGTEVKELHIFTTRVRNCVEVAKLVQHSDYLRSPELFGALLSKLSPLLRARWLDFAETHEDAGQARVELLSHFLNREVDLTMKFGGVLETVSSSPSQQHRAHTVATSGSSAIPINKQKSEKNCHENVCLFCQHEHQLTNCQKFIALTVDDKWRFIKDNKICHRCLQKVPHNFRFCKRNKAGCTIATCNLKHHTLLHNDNFVRSAHVNEQTQPEPTTVSNVKQVHGCTDAEQVHLAFNDTPVDPTLRPLLKVVAVTVSGPAGSLNTFALLDDGSTATFIDADVASQIGAEGPEGQVHLDCVGGLSKDSAVEFVDFEIKGRSSSQSFLIKHARSIKNLGLLTQSATRDSLRKHKHLADLVEVLCYDVATPTLIIGIDNWHLITASEVRKGTKSQPVAIRTPLGWVLFGFSSSRTKPVETTYHVSSYTQDDPQRELETLIKDQYRLDSIGIVKYEPRSADDQRALSILENTAQRLPSGRFQVGLLWKADDLAVPDSYPLAFSRFRSLELKMSKDPEYAKRYRLNIHDTLVKGYAEECTAPPQPTSVCWYLPHFGVINPNKPTKLRVVHDAAAKVKGVSLNSMLLPGPDHLQPLLGILMRFREGKIALTADIKEMFPQVKIRECDRDAQRFLWRDEPKGPIKIYRMSSMIFGACSSPATAIYIVNKNASQFREEFPEAVHAITSDTYMDDYIGSLDTSVENAARLAAEIVEIYRRGGFEMRGWISNELGALSRLPKELLSDLSLDERYVDLGSLESTFTRTLGLIWRPFKDVIGFNFAPKDHDHLTKRVVLAEVMRIYDPLGILAPIVVRGRILFQNLWRKNIEWDERLSESDQVVWRDWLKCHKSILGLRVPRCYNLDDFIDLELHVFCDASELAHAAVAYWRFTLSDGTTKLALIASKARVSPLKPASIPRLELQGALIATRLAAKICEVHRLKPSRRIFWCDSMTVLGWLRSDARNYKPFVAHRVGEILENTVLDEWHWVPTEHNVADDATRGKSSIEPRWLSGPEFLLAPASEWPSEHEVATPTTLGQEELKPSFRQLHIPSKHSSSVVEVINRINAHQLPLPVVADITHFSSWIRLVRATARIHQFVASIFRNRDHRLSRPNNFASATAPAPLNAEDIIRAERHILGRSQLSAFGEELYCLTLGKPVPKKSRLAVLSPVLKDGLLRLAGRTSAVTDRQPVILDGKEPAVRLLILRYHTKFAHANTETVINELRQEYWVIGLRNAVRSVVHKCQLCKLLKSPTLQPPMGDLPEARLAHHRRPFTFTGIDYFGPLTVTIGRRHEKRWVALFTCLVTRAVHLEIVASLSADSAVMCLKRFIARRGTPSELFSDNGTSFVGANRELKALYQAAVPQFAADQKITWRFIPPSAPFMGGAWERLIRSVKTALKVTLRERAPREEVLSTLLAEAEAIVNSRPLTHISPEPEWPEALTPNHFLLGDSSGRVFPDENLTDAVFVGRSGWRKALPLSDHFWRRWVTEYLPTLAPRRVRGTDVAVKVGDPVLIGDGELPRGTWPRGVIAALYPGRDGVVRVVDVRTPGGILKRPLKKIVPL</sequence>
<dbReference type="PANTHER" id="PTHR47331:SF1">
    <property type="entry name" value="GAG-LIKE PROTEIN"/>
    <property type="match status" value="1"/>
</dbReference>
<dbReference type="Gene3D" id="1.10.340.70">
    <property type="match status" value="1"/>
</dbReference>
<dbReference type="InterPro" id="IPR036397">
    <property type="entry name" value="RNaseH_sf"/>
</dbReference>
<evidence type="ECO:0000313" key="4">
    <source>
        <dbReference type="EMBL" id="KAL0870920.1"/>
    </source>
</evidence>
<evidence type="ECO:0000313" key="5">
    <source>
        <dbReference type="Proteomes" id="UP001549920"/>
    </source>
</evidence>
<dbReference type="InterPro" id="IPR043502">
    <property type="entry name" value="DNA/RNA_pol_sf"/>
</dbReference>
<accession>A0ABR3HKI4</accession>
<dbReference type="InterPro" id="IPR005312">
    <property type="entry name" value="DUF1759"/>
</dbReference>
<proteinExistence type="predicted"/>
<evidence type="ECO:0000259" key="3">
    <source>
        <dbReference type="PROSITE" id="PS50994"/>
    </source>
</evidence>
<evidence type="ECO:0000256" key="2">
    <source>
        <dbReference type="SAM" id="MobiDB-lite"/>
    </source>
</evidence>
<comment type="caution">
    <text evidence="4">The sequence shown here is derived from an EMBL/GenBank/DDBJ whole genome shotgun (WGS) entry which is preliminary data.</text>
</comment>
<dbReference type="SUPFAM" id="SSF53098">
    <property type="entry name" value="Ribonuclease H-like"/>
    <property type="match status" value="1"/>
</dbReference>
<feature type="domain" description="Integrase catalytic" evidence="3">
    <location>
        <begin position="1590"/>
        <end position="1772"/>
    </location>
</feature>
<gene>
    <name evidence="4" type="ORF">ABMA27_004749</name>
</gene>
<feature type="region of interest" description="Disordered" evidence="2">
    <location>
        <begin position="150"/>
        <end position="179"/>
    </location>
</feature>
<dbReference type="EMBL" id="JBEUOH010000017">
    <property type="protein sequence ID" value="KAL0870920.1"/>
    <property type="molecule type" value="Genomic_DNA"/>
</dbReference>